<reference evidence="2" key="1">
    <citation type="journal article" date="2012" name="PLoS ONE">
        <title>Gene sets for utilization of primary and secondary nutrition supplies in the distal gut of endangered iberian lynx.</title>
        <authorList>
            <person name="Alcaide M."/>
            <person name="Messina E."/>
            <person name="Richter M."/>
            <person name="Bargiela R."/>
            <person name="Peplies J."/>
            <person name="Huws S.A."/>
            <person name="Newbold C.J."/>
            <person name="Golyshin P.N."/>
            <person name="Simon M.A."/>
            <person name="Lopez G."/>
            <person name="Yakimov M.M."/>
            <person name="Ferrer M."/>
        </authorList>
    </citation>
    <scope>NUCLEOTIDE SEQUENCE</scope>
</reference>
<protein>
    <submittedName>
        <fullName evidence="2">Uncharacterized protein</fullName>
    </submittedName>
</protein>
<feature type="transmembrane region" description="Helical" evidence="1">
    <location>
        <begin position="15"/>
        <end position="32"/>
    </location>
</feature>
<dbReference type="AlphaFoldDB" id="J9GEH7"/>
<evidence type="ECO:0000256" key="1">
    <source>
        <dbReference type="SAM" id="Phobius"/>
    </source>
</evidence>
<evidence type="ECO:0000313" key="2">
    <source>
        <dbReference type="EMBL" id="EJX05742.1"/>
    </source>
</evidence>
<organism evidence="2">
    <name type="scientific">gut metagenome</name>
    <dbReference type="NCBI Taxonomy" id="749906"/>
    <lineage>
        <taxon>unclassified sequences</taxon>
        <taxon>metagenomes</taxon>
        <taxon>organismal metagenomes</taxon>
    </lineage>
</organism>
<proteinExistence type="predicted"/>
<sequence>MLKLLVVNPFVNLDFSRLNVNLCFLVSVFSIVNRMRYRLLYFHFGHNWLT</sequence>
<keyword evidence="1" id="KW-1133">Transmembrane helix</keyword>
<dbReference type="EMBL" id="AMCI01001372">
    <property type="protein sequence ID" value="EJX05742.1"/>
    <property type="molecule type" value="Genomic_DNA"/>
</dbReference>
<gene>
    <name evidence="2" type="ORF">EVA_06137</name>
</gene>
<keyword evidence="1" id="KW-0812">Transmembrane</keyword>
<keyword evidence="1" id="KW-0472">Membrane</keyword>
<accession>J9GEH7</accession>
<name>J9GEH7_9ZZZZ</name>
<comment type="caution">
    <text evidence="2">The sequence shown here is derived from an EMBL/GenBank/DDBJ whole genome shotgun (WGS) entry which is preliminary data.</text>
</comment>